<evidence type="ECO:0000256" key="4">
    <source>
        <dbReference type="HAMAP-Rule" id="MF_01930"/>
    </source>
</evidence>
<reference evidence="7" key="1">
    <citation type="submission" date="2017-01" db="EMBL/GenBank/DDBJ databases">
        <authorList>
            <person name="Varghese N."/>
            <person name="Submissions S."/>
        </authorList>
    </citation>
    <scope>NUCLEOTIDE SEQUENCE [LARGE SCALE GENOMIC DNA]</scope>
    <source>
        <strain evidence="7">ATCC 51758</strain>
    </source>
</reference>
<dbReference type="PANTHER" id="PTHR43369:SF2">
    <property type="entry name" value="PHOSPHORIBOSYLGLYCINAMIDE FORMYLTRANSFERASE"/>
    <property type="match status" value="1"/>
</dbReference>
<comment type="pathway">
    <text evidence="1 4">Purine metabolism; IMP biosynthesis via de novo pathway; N(2)-formyl-N(1)-(5-phospho-D-ribosyl)glycinamide from N(1)-(5-phospho-D-ribosyl)glycinamide (10-formyl THF route): step 1/1.</text>
</comment>
<dbReference type="HAMAP" id="MF_01930">
    <property type="entry name" value="PurN"/>
    <property type="match status" value="1"/>
</dbReference>
<dbReference type="GO" id="GO:0004644">
    <property type="term" value="F:phosphoribosylglycinamide formyltransferase activity"/>
    <property type="evidence" value="ECO:0007669"/>
    <property type="project" value="UniProtKB-UniRule"/>
</dbReference>
<accession>A0A1N6RTC3</accession>
<dbReference type="UniPathway" id="UPA00074">
    <property type="reaction ID" value="UER00126"/>
</dbReference>
<feature type="active site" description="Proton donor" evidence="4">
    <location>
        <position position="106"/>
    </location>
</feature>
<dbReference type="Proteomes" id="UP000186819">
    <property type="component" value="Unassembled WGS sequence"/>
</dbReference>
<feature type="binding site" evidence="4">
    <location>
        <position position="62"/>
    </location>
    <ligand>
        <name>(6R)-10-formyltetrahydrofolate</name>
        <dbReference type="ChEBI" id="CHEBI:195366"/>
    </ligand>
</feature>
<feature type="binding site" evidence="4">
    <location>
        <position position="104"/>
    </location>
    <ligand>
        <name>(6R)-10-formyltetrahydrofolate</name>
        <dbReference type="ChEBI" id="CHEBI:195366"/>
    </ligand>
</feature>
<dbReference type="PANTHER" id="PTHR43369">
    <property type="entry name" value="PHOSPHORIBOSYLGLYCINAMIDE FORMYLTRANSFERASE"/>
    <property type="match status" value="1"/>
</dbReference>
<dbReference type="Pfam" id="PF00551">
    <property type="entry name" value="Formyl_trans_N"/>
    <property type="match status" value="1"/>
</dbReference>
<evidence type="ECO:0000256" key="3">
    <source>
        <dbReference type="ARBA" id="ARBA00022755"/>
    </source>
</evidence>
<dbReference type="GO" id="GO:0005829">
    <property type="term" value="C:cytosol"/>
    <property type="evidence" value="ECO:0007669"/>
    <property type="project" value="TreeGrafter"/>
</dbReference>
<evidence type="ECO:0000259" key="5">
    <source>
        <dbReference type="Pfam" id="PF00551"/>
    </source>
</evidence>
<keyword evidence="7" id="KW-1185">Reference proteome</keyword>
<dbReference type="STRING" id="34027.SAMN05421829_103356"/>
<proteinExistence type="inferred from homology"/>
<evidence type="ECO:0000313" key="7">
    <source>
        <dbReference type="Proteomes" id="UP000186819"/>
    </source>
</evidence>
<dbReference type="EC" id="2.1.2.2" evidence="4"/>
<dbReference type="CDD" id="cd08645">
    <property type="entry name" value="FMT_core_GART"/>
    <property type="match status" value="1"/>
</dbReference>
<dbReference type="OrthoDB" id="9806170at2"/>
<keyword evidence="3 4" id="KW-0658">Purine biosynthesis</keyword>
<evidence type="ECO:0000256" key="1">
    <source>
        <dbReference type="ARBA" id="ARBA00005054"/>
    </source>
</evidence>
<feature type="domain" description="Formyl transferase N-terminal" evidence="5">
    <location>
        <begin position="3"/>
        <end position="179"/>
    </location>
</feature>
<dbReference type="AlphaFoldDB" id="A0A1N6RTC3"/>
<evidence type="ECO:0000256" key="2">
    <source>
        <dbReference type="ARBA" id="ARBA00022679"/>
    </source>
</evidence>
<comment type="caution">
    <text evidence="4">Lacks conserved residue(s) required for the propagation of feature annotation.</text>
</comment>
<gene>
    <name evidence="4" type="primary">purN</name>
    <name evidence="6" type="ORF">SAMN05421829_103356</name>
</gene>
<organism evidence="6 7">
    <name type="scientific">Aromatoleum tolulyticum</name>
    <dbReference type="NCBI Taxonomy" id="34027"/>
    <lineage>
        <taxon>Bacteria</taxon>
        <taxon>Pseudomonadati</taxon>
        <taxon>Pseudomonadota</taxon>
        <taxon>Betaproteobacteria</taxon>
        <taxon>Rhodocyclales</taxon>
        <taxon>Rhodocyclaceae</taxon>
        <taxon>Aromatoleum</taxon>
    </lineage>
</organism>
<name>A0A1N6RTC3_9RHOO</name>
<sequence>MKSIVILISGRGSNMEAIVNAGIPGARIAAVISNRADAKGLEFAAAHGIATAVVDHKAFASREAFDAALAESIDTHGADLVVLAGFMRVLTDAFVRRYAGRLMNIHPSLLPSFPGLHTHQRAIEAGVRAHGATVHFVTPELDCGPVVIQAVVPVLPDDDEGSLSARVLKQEHRIYPQAVRWFVEDRLTITAHGQVRVRDEAVDGAGWTIPALDRSAGAGACGSRQS</sequence>
<comment type="catalytic activity">
    <reaction evidence="4">
        <text>N(1)-(5-phospho-beta-D-ribosyl)glycinamide + (6R)-10-formyltetrahydrofolate = N(2)-formyl-N(1)-(5-phospho-beta-D-ribosyl)glycinamide + (6S)-5,6,7,8-tetrahydrofolate + H(+)</text>
        <dbReference type="Rhea" id="RHEA:15053"/>
        <dbReference type="ChEBI" id="CHEBI:15378"/>
        <dbReference type="ChEBI" id="CHEBI:57453"/>
        <dbReference type="ChEBI" id="CHEBI:143788"/>
        <dbReference type="ChEBI" id="CHEBI:147286"/>
        <dbReference type="ChEBI" id="CHEBI:195366"/>
        <dbReference type="EC" id="2.1.2.2"/>
    </reaction>
</comment>
<dbReference type="NCBIfam" id="TIGR00639">
    <property type="entry name" value="PurN"/>
    <property type="match status" value="1"/>
</dbReference>
<dbReference type="Gene3D" id="3.40.50.170">
    <property type="entry name" value="Formyl transferase, N-terminal domain"/>
    <property type="match status" value="1"/>
</dbReference>
<protein>
    <recommendedName>
        <fullName evidence="4">Phosphoribosylglycinamide formyltransferase</fullName>
        <ecNumber evidence="4">2.1.2.2</ecNumber>
    </recommendedName>
    <alternativeName>
        <fullName evidence="4">5'-phosphoribosylglycinamide transformylase</fullName>
    </alternativeName>
    <alternativeName>
        <fullName evidence="4">GAR transformylase</fullName>
        <shortName evidence="4">GART</shortName>
    </alternativeName>
</protein>
<feature type="site" description="Raises pKa of active site His" evidence="4">
    <location>
        <position position="142"/>
    </location>
</feature>
<keyword evidence="2 4" id="KW-0808">Transferase</keyword>
<comment type="similarity">
    <text evidence="4">Belongs to the GART family.</text>
</comment>
<dbReference type="SUPFAM" id="SSF53328">
    <property type="entry name" value="Formyltransferase"/>
    <property type="match status" value="1"/>
</dbReference>
<dbReference type="EMBL" id="FTMD01000003">
    <property type="protein sequence ID" value="SIQ32006.1"/>
    <property type="molecule type" value="Genomic_DNA"/>
</dbReference>
<comment type="function">
    <text evidence="4">Catalyzes the transfer of a formyl group from 10-formyltetrahydrofolate to 5-phospho-ribosyl-glycinamide (GAR), producing 5-phospho-ribosyl-N-formylglycinamide (FGAR) and tetrahydrofolate.</text>
</comment>
<dbReference type="GO" id="GO:0006189">
    <property type="term" value="P:'de novo' IMP biosynthetic process"/>
    <property type="evidence" value="ECO:0007669"/>
    <property type="project" value="UniProtKB-UniRule"/>
</dbReference>
<evidence type="ECO:0000313" key="6">
    <source>
        <dbReference type="EMBL" id="SIQ32006.1"/>
    </source>
</evidence>
<dbReference type="InterPro" id="IPR036477">
    <property type="entry name" value="Formyl_transf_N_sf"/>
</dbReference>
<feature type="binding site" evidence="4">
    <location>
        <begin position="12"/>
        <end position="14"/>
    </location>
    <ligand>
        <name>N(1)-(5-phospho-beta-D-ribosyl)glycinamide</name>
        <dbReference type="ChEBI" id="CHEBI:143788"/>
    </ligand>
</feature>
<dbReference type="InterPro" id="IPR002376">
    <property type="entry name" value="Formyl_transf_N"/>
</dbReference>
<dbReference type="RefSeq" id="WP_076601325.1">
    <property type="nucleotide sequence ID" value="NZ_FTMD01000003.1"/>
</dbReference>
<dbReference type="InterPro" id="IPR004607">
    <property type="entry name" value="GART"/>
</dbReference>